<dbReference type="Proteomes" id="UP000178089">
    <property type="component" value="Unassembled WGS sequence"/>
</dbReference>
<accession>A0A1G2N0W1</accession>
<dbReference type="InterPro" id="IPR001650">
    <property type="entry name" value="Helicase_C-like"/>
</dbReference>
<dbReference type="InterPro" id="IPR033454">
    <property type="entry name" value="RecG_wedge"/>
</dbReference>
<proteinExistence type="predicted"/>
<evidence type="ECO:0000256" key="6">
    <source>
        <dbReference type="ARBA" id="ARBA00023125"/>
    </source>
</evidence>
<dbReference type="SUPFAM" id="SSF50249">
    <property type="entry name" value="Nucleic acid-binding proteins"/>
    <property type="match status" value="1"/>
</dbReference>
<dbReference type="Gene3D" id="2.40.50.140">
    <property type="entry name" value="Nucleic acid-binding proteins"/>
    <property type="match status" value="1"/>
</dbReference>
<dbReference type="InterPro" id="IPR011545">
    <property type="entry name" value="DEAD/DEAH_box_helicase_dom"/>
</dbReference>
<keyword evidence="3" id="KW-0378">Hydrolase</keyword>
<evidence type="ECO:0000256" key="8">
    <source>
        <dbReference type="SAM" id="MobiDB-lite"/>
    </source>
</evidence>
<protein>
    <submittedName>
        <fullName evidence="11">Uncharacterized protein</fullName>
    </submittedName>
</protein>
<dbReference type="Pfam" id="PF00271">
    <property type="entry name" value="Helicase_C"/>
    <property type="match status" value="1"/>
</dbReference>
<dbReference type="PANTHER" id="PTHR47964:SF1">
    <property type="entry name" value="ATP-DEPENDENT DNA HELICASE HOMOLOG RECG, CHLOROPLASTIC"/>
    <property type="match status" value="1"/>
</dbReference>
<dbReference type="SMART" id="SM00490">
    <property type="entry name" value="HELICc"/>
    <property type="match status" value="1"/>
</dbReference>
<reference evidence="11 12" key="1">
    <citation type="journal article" date="2016" name="Nat. Commun.">
        <title>Thousands of microbial genomes shed light on interconnected biogeochemical processes in an aquifer system.</title>
        <authorList>
            <person name="Anantharaman K."/>
            <person name="Brown C.T."/>
            <person name="Hug L.A."/>
            <person name="Sharon I."/>
            <person name="Castelle C.J."/>
            <person name="Probst A.J."/>
            <person name="Thomas B.C."/>
            <person name="Singh A."/>
            <person name="Wilkins M.J."/>
            <person name="Karaoz U."/>
            <person name="Brodie E.L."/>
            <person name="Williams K.H."/>
            <person name="Hubbard S.S."/>
            <person name="Banfield J.F."/>
        </authorList>
    </citation>
    <scope>NUCLEOTIDE SEQUENCE [LARGE SCALE GENOMIC DNA]</scope>
</reference>
<dbReference type="InterPro" id="IPR047112">
    <property type="entry name" value="RecG/Mfd"/>
</dbReference>
<comment type="caution">
    <text evidence="11">The sequence shown here is derived from an EMBL/GenBank/DDBJ whole genome shotgun (WGS) entry which is preliminary data.</text>
</comment>
<feature type="domain" description="Helicase ATP-binding" evidence="9">
    <location>
        <begin position="304"/>
        <end position="501"/>
    </location>
</feature>
<evidence type="ECO:0000259" key="9">
    <source>
        <dbReference type="PROSITE" id="PS51192"/>
    </source>
</evidence>
<dbReference type="GO" id="GO:0016787">
    <property type="term" value="F:hydrolase activity"/>
    <property type="evidence" value="ECO:0007669"/>
    <property type="project" value="UniProtKB-KW"/>
</dbReference>
<dbReference type="Pfam" id="PF00270">
    <property type="entry name" value="DEAD"/>
    <property type="match status" value="1"/>
</dbReference>
<name>A0A1G2N0W1_9BACT</name>
<dbReference type="GO" id="GO:0005524">
    <property type="term" value="F:ATP binding"/>
    <property type="evidence" value="ECO:0007669"/>
    <property type="project" value="UniProtKB-KW"/>
</dbReference>
<keyword evidence="2" id="KW-0227">DNA damage</keyword>
<sequence>MPLSLDIPVSEHFRITPVQKDALKKLGIHTLEDLLYHFPSRYGDTAEARSIDSLQKSDAAVIYGKITGLKAGKGFKTRITMAIATVEDESGRVQCVWFNQPYIAKMIPEGAFVRVEGKVSKRRTKKTTQESGDPVAGGQEGKLYFSNPKLEIVDKLPTSVGDSLFGNNAKAHSLYPVYSESRGITSLWIYHSLQKIFKSGVLDVIEEPIPADILEKYHLPGIKTALIWMHAPLTRDDALSARKRFSFQEIFIIQLGRQRTRKEYEKHPAFDIETDPKHVKEFIHRFPFIATDAQNRAVETILADMKRGRAMSRLLEGDVGSGKTAVAAATAYAVMTSKPKPRTESASVVDIVETAVRRGPLQVAYMCPTEILATQQFESFIQYFSYMPIQIGLLTGSSCCKFPSKVNPKGWTDISRVQLLKWVGDGSISVLIGTHALIQKSVKFKNLAYVIIDEQHRFGVGQRRKLVRKDTIAPHLLSMTATPIPRTLALTLYGDLDLTLLDQSPSGRKQIITELVRPDRREEIYAKIRQELEAGRQLYVICPRINEPDPDKEAAIIVKSVKEEARRLKRSIFSQYEIDILHSEMKSTKKDEVMKRFKDGKVQILCATSVVEVGVNIPNATTIIIEGAERFGLAQLHQLRGRVQRGSHQTYCYAFTETNSVKSIERLKVLQNAKNGFELAELDLAQRGTGEMSGLRQWGISDVAMEALKNLKMVEVARTEAVRLIEEDFDLNEYPSLKKMVEKHTSEAHFE</sequence>
<evidence type="ECO:0000256" key="2">
    <source>
        <dbReference type="ARBA" id="ARBA00022763"/>
    </source>
</evidence>
<evidence type="ECO:0000256" key="1">
    <source>
        <dbReference type="ARBA" id="ARBA00022741"/>
    </source>
</evidence>
<dbReference type="PROSITE" id="PS51192">
    <property type="entry name" value="HELICASE_ATP_BIND_1"/>
    <property type="match status" value="1"/>
</dbReference>
<dbReference type="GO" id="GO:0006281">
    <property type="term" value="P:DNA repair"/>
    <property type="evidence" value="ECO:0007669"/>
    <property type="project" value="UniProtKB-KW"/>
</dbReference>
<evidence type="ECO:0000256" key="3">
    <source>
        <dbReference type="ARBA" id="ARBA00022801"/>
    </source>
</evidence>
<dbReference type="PROSITE" id="PS51194">
    <property type="entry name" value="HELICASE_CTER"/>
    <property type="match status" value="1"/>
</dbReference>
<dbReference type="InterPro" id="IPR014001">
    <property type="entry name" value="Helicase_ATP-bd"/>
</dbReference>
<dbReference type="CDD" id="cd04488">
    <property type="entry name" value="RecG_wedge_OBF"/>
    <property type="match status" value="1"/>
</dbReference>
<evidence type="ECO:0000313" key="12">
    <source>
        <dbReference type="Proteomes" id="UP000178089"/>
    </source>
</evidence>
<evidence type="ECO:0000313" key="11">
    <source>
        <dbReference type="EMBL" id="OHA29835.1"/>
    </source>
</evidence>
<dbReference type="STRING" id="1802315.A3F51_03905"/>
<dbReference type="SUPFAM" id="SSF52540">
    <property type="entry name" value="P-loop containing nucleoside triphosphate hydrolases"/>
    <property type="match status" value="2"/>
</dbReference>
<dbReference type="GO" id="GO:0003678">
    <property type="term" value="F:DNA helicase activity"/>
    <property type="evidence" value="ECO:0007669"/>
    <property type="project" value="TreeGrafter"/>
</dbReference>
<keyword evidence="4" id="KW-0347">Helicase</keyword>
<organism evidence="11 12">
    <name type="scientific">Candidatus Taylorbacteria bacterium RIFCSPHIGHO2_12_FULL_45_16</name>
    <dbReference type="NCBI Taxonomy" id="1802315"/>
    <lineage>
        <taxon>Bacteria</taxon>
        <taxon>Candidatus Tayloriibacteriota</taxon>
    </lineage>
</organism>
<gene>
    <name evidence="11" type="ORF">A3F51_03905</name>
</gene>
<dbReference type="SMART" id="SM00487">
    <property type="entry name" value="DEXDc"/>
    <property type="match status" value="1"/>
</dbReference>
<feature type="domain" description="Helicase C-terminal" evidence="10">
    <location>
        <begin position="520"/>
        <end position="685"/>
    </location>
</feature>
<feature type="region of interest" description="Disordered" evidence="8">
    <location>
        <begin position="122"/>
        <end position="141"/>
    </location>
</feature>
<dbReference type="AlphaFoldDB" id="A0A1G2N0W1"/>
<evidence type="ECO:0000259" key="10">
    <source>
        <dbReference type="PROSITE" id="PS51194"/>
    </source>
</evidence>
<evidence type="ECO:0000256" key="7">
    <source>
        <dbReference type="ARBA" id="ARBA00023204"/>
    </source>
</evidence>
<dbReference type="Pfam" id="PF17191">
    <property type="entry name" value="RecG_wedge"/>
    <property type="match status" value="1"/>
</dbReference>
<keyword evidence="6" id="KW-0238">DNA-binding</keyword>
<evidence type="ECO:0000256" key="4">
    <source>
        <dbReference type="ARBA" id="ARBA00022806"/>
    </source>
</evidence>
<dbReference type="EMBL" id="MHRT01000001">
    <property type="protein sequence ID" value="OHA29835.1"/>
    <property type="molecule type" value="Genomic_DNA"/>
</dbReference>
<keyword evidence="5" id="KW-0067">ATP-binding</keyword>
<dbReference type="GO" id="GO:0003677">
    <property type="term" value="F:DNA binding"/>
    <property type="evidence" value="ECO:0007669"/>
    <property type="project" value="UniProtKB-KW"/>
</dbReference>
<dbReference type="Gene3D" id="3.40.50.300">
    <property type="entry name" value="P-loop containing nucleotide triphosphate hydrolases"/>
    <property type="match status" value="2"/>
</dbReference>
<evidence type="ECO:0000256" key="5">
    <source>
        <dbReference type="ARBA" id="ARBA00022840"/>
    </source>
</evidence>
<dbReference type="InterPro" id="IPR012340">
    <property type="entry name" value="NA-bd_OB-fold"/>
</dbReference>
<dbReference type="InterPro" id="IPR027417">
    <property type="entry name" value="P-loop_NTPase"/>
</dbReference>
<dbReference type="PANTHER" id="PTHR47964">
    <property type="entry name" value="ATP-DEPENDENT DNA HELICASE HOMOLOG RECG, CHLOROPLASTIC"/>
    <property type="match status" value="1"/>
</dbReference>
<keyword evidence="1" id="KW-0547">Nucleotide-binding</keyword>
<keyword evidence="7" id="KW-0234">DNA repair</keyword>